<reference evidence="13 14" key="1">
    <citation type="submission" date="2019-01" db="EMBL/GenBank/DDBJ databases">
        <title>Ktedonosporobacter rubrisoli SCAWS-G2.</title>
        <authorList>
            <person name="Huang Y."/>
            <person name="Yan B."/>
        </authorList>
    </citation>
    <scope>NUCLEOTIDE SEQUENCE [LARGE SCALE GENOMIC DNA]</scope>
    <source>
        <strain evidence="13 14">SCAWS-G2</strain>
    </source>
</reference>
<evidence type="ECO:0000259" key="12">
    <source>
        <dbReference type="PROSITE" id="PS51278"/>
    </source>
</evidence>
<evidence type="ECO:0000256" key="5">
    <source>
        <dbReference type="ARBA" id="ARBA00022840"/>
    </source>
</evidence>
<evidence type="ECO:0000256" key="6">
    <source>
        <dbReference type="ARBA" id="ARBA00022888"/>
    </source>
</evidence>
<dbReference type="SUPFAM" id="SSF56235">
    <property type="entry name" value="N-terminal nucleophile aminohydrolases (Ntn hydrolases)"/>
    <property type="match status" value="1"/>
</dbReference>
<sequence length="607" mass="69106">MCGITGMIDWERDLTQQRPLLERMLRTLQARGPDAEGCWLSARAALAHRRLVVIDPQGGAQPMVLKQDGNVYVITYNGELYNFKELRSELESRGHTFLSRSDTEVLLHAYVEWREDCLHRLNGMFAFALWDENKQLLLMARDHLGIKPLFYAERAGTFLFGSELKALLAHPLVHPEIDAEGLAEIFVRPVMHTPGCGVYRNVSELRPGHYAIVDPTGIHIKPYWLLHSFPHSNDVQTSAEYIRSILEDTMQHQLIADVPVVSMLSGGLDSSGLVALAANILRQDGKKLHTYSIDFVESARDFQPDIVRPGYDQFWVERVSASVGTTHHTIAVDTPELLDNLFVQLHAHDLPGMGQLETSLYLLSKAMKQDATVAISGEAADEIFGGYFWFHQQAVMRAATFPWMVEMPLNKILSPEVLENISIDDYVSRRYREALTEIPRLAGEDAYAAKKREISYLHLTRYLPSLLERKDRMSMATGFEVRVPYCEYRLVEYVFNVPWEMKTIGRIEKGILRRALADALPNDVLYRKKSAYPLTRNPSYMHGVQQRMLDLLNTPEAPLLRLINSKLISQIVELQSPHQYSGGIASVLEYLIQINAWLTKYHVSLHL</sequence>
<dbReference type="Pfam" id="PF00733">
    <property type="entry name" value="Asn_synthase"/>
    <property type="match status" value="1"/>
</dbReference>
<accession>A0A4P6JPZ8</accession>
<keyword evidence="7 9" id="KW-0315">Glutamine amidotransferase</keyword>
<feature type="site" description="Important for beta-aspartyl-AMP intermediate formation" evidence="11">
    <location>
        <position position="378"/>
    </location>
</feature>
<dbReference type="NCBIfam" id="TIGR01536">
    <property type="entry name" value="asn_synth_AEB"/>
    <property type="match status" value="1"/>
</dbReference>
<feature type="binding site" evidence="10">
    <location>
        <position position="102"/>
    </location>
    <ligand>
        <name>L-glutamine</name>
        <dbReference type="ChEBI" id="CHEBI:58359"/>
    </ligand>
</feature>
<dbReference type="PANTHER" id="PTHR43284:SF1">
    <property type="entry name" value="ASPARAGINE SYNTHETASE"/>
    <property type="match status" value="1"/>
</dbReference>
<dbReference type="InterPro" id="IPR017932">
    <property type="entry name" value="GATase_2_dom"/>
</dbReference>
<protein>
    <recommendedName>
        <fullName evidence="3">asparagine synthase (glutamine-hydrolyzing)</fullName>
        <ecNumber evidence="3">6.3.5.4</ecNumber>
    </recommendedName>
</protein>
<proteinExistence type="inferred from homology"/>
<evidence type="ECO:0000256" key="3">
    <source>
        <dbReference type="ARBA" id="ARBA00012737"/>
    </source>
</evidence>
<keyword evidence="4 10" id="KW-0547">Nucleotide-binding</keyword>
<dbReference type="Gene3D" id="3.60.20.10">
    <property type="entry name" value="Glutamine Phosphoribosylpyrophosphate, subunit 1, domain 1"/>
    <property type="match status" value="1"/>
</dbReference>
<feature type="binding site" evidence="10">
    <location>
        <position position="293"/>
    </location>
    <ligand>
        <name>ATP</name>
        <dbReference type="ChEBI" id="CHEBI:30616"/>
    </ligand>
</feature>
<evidence type="ECO:0000256" key="7">
    <source>
        <dbReference type="ARBA" id="ARBA00022962"/>
    </source>
</evidence>
<dbReference type="GO" id="GO:0004066">
    <property type="term" value="F:asparagine synthase (glutamine-hydrolyzing) activity"/>
    <property type="evidence" value="ECO:0007669"/>
    <property type="project" value="UniProtKB-EC"/>
</dbReference>
<dbReference type="Gene3D" id="3.40.50.620">
    <property type="entry name" value="HUPs"/>
    <property type="match status" value="1"/>
</dbReference>
<dbReference type="InterPro" id="IPR001962">
    <property type="entry name" value="Asn_synthase"/>
</dbReference>
<keyword evidence="5 10" id="KW-0067">ATP-binding</keyword>
<keyword evidence="9" id="KW-0028">Amino-acid biosynthesis</keyword>
<dbReference type="InterPro" id="IPR014729">
    <property type="entry name" value="Rossmann-like_a/b/a_fold"/>
</dbReference>
<dbReference type="InterPro" id="IPR051786">
    <property type="entry name" value="ASN_synthetase/amidase"/>
</dbReference>
<dbReference type="SUPFAM" id="SSF52402">
    <property type="entry name" value="Adenine nucleotide alpha hydrolases-like"/>
    <property type="match status" value="1"/>
</dbReference>
<dbReference type="EC" id="6.3.5.4" evidence="3"/>
<dbReference type="GO" id="GO:0006529">
    <property type="term" value="P:asparagine biosynthetic process"/>
    <property type="evidence" value="ECO:0007669"/>
    <property type="project" value="UniProtKB-KW"/>
</dbReference>
<dbReference type="PROSITE" id="PS51278">
    <property type="entry name" value="GATASE_TYPE_2"/>
    <property type="match status" value="1"/>
</dbReference>
<evidence type="ECO:0000256" key="1">
    <source>
        <dbReference type="ARBA" id="ARBA00005187"/>
    </source>
</evidence>
<dbReference type="EMBL" id="CP035758">
    <property type="protein sequence ID" value="QBD77469.1"/>
    <property type="molecule type" value="Genomic_DNA"/>
</dbReference>
<dbReference type="Proteomes" id="UP000290365">
    <property type="component" value="Chromosome"/>
</dbReference>
<dbReference type="InterPro" id="IPR033738">
    <property type="entry name" value="AsnB_N"/>
</dbReference>
<evidence type="ECO:0000256" key="4">
    <source>
        <dbReference type="ARBA" id="ARBA00022741"/>
    </source>
</evidence>
<dbReference type="RefSeq" id="WP_129888526.1">
    <property type="nucleotide sequence ID" value="NZ_CP035758.1"/>
</dbReference>
<comment type="pathway">
    <text evidence="1">Amino-acid biosynthesis; L-asparagine biosynthesis; L-asparagine from L-aspartate (L-Gln route): step 1/1.</text>
</comment>
<dbReference type="InterPro" id="IPR029055">
    <property type="entry name" value="Ntn_hydrolases_N"/>
</dbReference>
<dbReference type="PANTHER" id="PTHR43284">
    <property type="entry name" value="ASPARAGINE SYNTHETASE (GLUTAMINE-HYDROLYZING)"/>
    <property type="match status" value="1"/>
</dbReference>
<dbReference type="GO" id="GO:0005524">
    <property type="term" value="F:ATP binding"/>
    <property type="evidence" value="ECO:0007669"/>
    <property type="project" value="UniProtKB-KW"/>
</dbReference>
<evidence type="ECO:0000256" key="2">
    <source>
        <dbReference type="ARBA" id="ARBA00005752"/>
    </source>
</evidence>
<keyword evidence="13" id="KW-0436">Ligase</keyword>
<organism evidence="13 14">
    <name type="scientific">Ktedonosporobacter rubrisoli</name>
    <dbReference type="NCBI Taxonomy" id="2509675"/>
    <lineage>
        <taxon>Bacteria</taxon>
        <taxon>Bacillati</taxon>
        <taxon>Chloroflexota</taxon>
        <taxon>Ktedonobacteria</taxon>
        <taxon>Ktedonobacterales</taxon>
        <taxon>Ktedonosporobacteraceae</taxon>
        <taxon>Ktedonosporobacter</taxon>
    </lineage>
</organism>
<feature type="domain" description="Glutamine amidotransferase type-2" evidence="12">
    <location>
        <begin position="2"/>
        <end position="216"/>
    </location>
</feature>
<dbReference type="CDD" id="cd01991">
    <property type="entry name" value="Asn_synthase_B_C"/>
    <property type="match status" value="1"/>
</dbReference>
<comment type="similarity">
    <text evidence="2">Belongs to the asparagine synthetase family.</text>
</comment>
<feature type="binding site" evidence="10">
    <location>
        <begin position="376"/>
        <end position="377"/>
    </location>
    <ligand>
        <name>ATP</name>
        <dbReference type="ChEBI" id="CHEBI:30616"/>
    </ligand>
</feature>
<feature type="active site" description="For GATase activity" evidence="9">
    <location>
        <position position="2"/>
    </location>
</feature>
<gene>
    <name evidence="13" type="primary">asnB</name>
    <name evidence="13" type="ORF">EPA93_16320</name>
</gene>
<comment type="catalytic activity">
    <reaction evidence="8">
        <text>L-aspartate + L-glutamine + ATP + H2O = L-asparagine + L-glutamate + AMP + diphosphate + H(+)</text>
        <dbReference type="Rhea" id="RHEA:12228"/>
        <dbReference type="ChEBI" id="CHEBI:15377"/>
        <dbReference type="ChEBI" id="CHEBI:15378"/>
        <dbReference type="ChEBI" id="CHEBI:29985"/>
        <dbReference type="ChEBI" id="CHEBI:29991"/>
        <dbReference type="ChEBI" id="CHEBI:30616"/>
        <dbReference type="ChEBI" id="CHEBI:33019"/>
        <dbReference type="ChEBI" id="CHEBI:58048"/>
        <dbReference type="ChEBI" id="CHEBI:58359"/>
        <dbReference type="ChEBI" id="CHEBI:456215"/>
        <dbReference type="EC" id="6.3.5.4"/>
    </reaction>
</comment>
<evidence type="ECO:0000313" key="13">
    <source>
        <dbReference type="EMBL" id="QBD77469.1"/>
    </source>
</evidence>
<dbReference type="InterPro" id="IPR006426">
    <property type="entry name" value="Asn_synth_AEB"/>
</dbReference>
<evidence type="ECO:0000313" key="14">
    <source>
        <dbReference type="Proteomes" id="UP000290365"/>
    </source>
</evidence>
<evidence type="ECO:0000256" key="8">
    <source>
        <dbReference type="ARBA" id="ARBA00048741"/>
    </source>
</evidence>
<keyword evidence="14" id="KW-1185">Reference proteome</keyword>
<evidence type="ECO:0000256" key="11">
    <source>
        <dbReference type="PIRSR" id="PIRSR001589-3"/>
    </source>
</evidence>
<keyword evidence="6 9" id="KW-0061">Asparagine biosynthesis</keyword>
<dbReference type="PIRSF" id="PIRSF001589">
    <property type="entry name" value="Asn_synthetase_glu-h"/>
    <property type="match status" value="1"/>
</dbReference>
<dbReference type="AlphaFoldDB" id="A0A4P6JPZ8"/>
<dbReference type="Pfam" id="PF13537">
    <property type="entry name" value="GATase_7"/>
    <property type="match status" value="1"/>
</dbReference>
<name>A0A4P6JPZ8_KTERU</name>
<dbReference type="KEGG" id="kbs:EPA93_16320"/>
<evidence type="ECO:0000256" key="9">
    <source>
        <dbReference type="PIRSR" id="PIRSR001589-1"/>
    </source>
</evidence>
<dbReference type="OrthoDB" id="9763290at2"/>
<dbReference type="CDD" id="cd00712">
    <property type="entry name" value="AsnB"/>
    <property type="match status" value="1"/>
</dbReference>
<evidence type="ECO:0000256" key="10">
    <source>
        <dbReference type="PIRSR" id="PIRSR001589-2"/>
    </source>
</evidence>